<dbReference type="EMBL" id="JAODYH010000005">
    <property type="protein sequence ID" value="MCT9811410.1"/>
    <property type="molecule type" value="Genomic_DNA"/>
</dbReference>
<organism evidence="2 3">
    <name type="scientific">Acidovorax bellezanensis</name>
    <dbReference type="NCBI Taxonomy" id="2976702"/>
    <lineage>
        <taxon>Bacteria</taxon>
        <taxon>Pseudomonadati</taxon>
        <taxon>Pseudomonadota</taxon>
        <taxon>Betaproteobacteria</taxon>
        <taxon>Burkholderiales</taxon>
        <taxon>Comamonadaceae</taxon>
        <taxon>Acidovorax</taxon>
    </lineage>
</organism>
<feature type="compositionally biased region" description="Low complexity" evidence="1">
    <location>
        <begin position="66"/>
        <end position="78"/>
    </location>
</feature>
<sequence>MKKFINKITALHGYNEFKASIKQKINAEVGRVAKRYNEKQQAQQPQETEDGAQGMCNDQPQFKALPTTGTDTPTSADTKLVASPGDLPQVPPSDTLVLHTTSPLPRETEVDTADVPANQVESTLANTPDAPPATDFGDSSNFNADPVVTVGTPQVEHS</sequence>
<evidence type="ECO:0000313" key="2">
    <source>
        <dbReference type="EMBL" id="MCT9811410.1"/>
    </source>
</evidence>
<gene>
    <name evidence="2" type="ORF">N0K08_12245</name>
</gene>
<keyword evidence="3" id="KW-1185">Reference proteome</keyword>
<reference evidence="2 3" key="1">
    <citation type="submission" date="2022-09" db="EMBL/GenBank/DDBJ databases">
        <title>Draft genome of isolate Be4.</title>
        <authorList>
            <person name="Sanchez-Castro I."/>
            <person name="Martinez-Rodriguez P."/>
            <person name="Descostes M."/>
            <person name="Merroun M."/>
        </authorList>
    </citation>
    <scope>NUCLEOTIDE SEQUENCE [LARGE SCALE GENOMIC DNA]</scope>
    <source>
        <strain evidence="2 3">Be4</strain>
    </source>
</reference>
<evidence type="ECO:0000313" key="3">
    <source>
        <dbReference type="Proteomes" id="UP001525968"/>
    </source>
</evidence>
<comment type="caution">
    <text evidence="2">The sequence shown here is derived from an EMBL/GenBank/DDBJ whole genome shotgun (WGS) entry which is preliminary data.</text>
</comment>
<name>A0ABT2PLQ6_9BURK</name>
<feature type="region of interest" description="Disordered" evidence="1">
    <location>
        <begin position="37"/>
        <end position="158"/>
    </location>
</feature>
<dbReference type="Proteomes" id="UP001525968">
    <property type="component" value="Unassembled WGS sequence"/>
</dbReference>
<dbReference type="RefSeq" id="WP_261500635.1">
    <property type="nucleotide sequence ID" value="NZ_JAODYH010000005.1"/>
</dbReference>
<accession>A0ABT2PLQ6</accession>
<proteinExistence type="predicted"/>
<evidence type="ECO:0000256" key="1">
    <source>
        <dbReference type="SAM" id="MobiDB-lite"/>
    </source>
</evidence>
<protein>
    <submittedName>
        <fullName evidence="2">Uncharacterized protein</fullName>
    </submittedName>
</protein>